<reference evidence="5 6" key="1">
    <citation type="submission" date="2019-04" db="EMBL/GenBank/DDBJ databases">
        <title>Microbes associate with the intestines of laboratory mice.</title>
        <authorList>
            <person name="Navarre W."/>
            <person name="Wong E."/>
            <person name="Huang K."/>
            <person name="Tropini C."/>
            <person name="Ng K."/>
            <person name="Yu B."/>
        </authorList>
    </citation>
    <scope>NUCLEOTIDE SEQUENCE [LARGE SCALE GENOMIC DNA]</scope>
    <source>
        <strain evidence="5 6">NM26_J9</strain>
    </source>
</reference>
<feature type="domain" description="N-acetyltransferase" evidence="4">
    <location>
        <begin position="19"/>
        <end position="179"/>
    </location>
</feature>
<dbReference type="EMBL" id="SRYK01000060">
    <property type="protein sequence ID" value="TGY53486.1"/>
    <property type="molecule type" value="Genomic_DNA"/>
</dbReference>
<organism evidence="5 6">
    <name type="scientific">Ligilactobacillus murinus</name>
    <dbReference type="NCBI Taxonomy" id="1622"/>
    <lineage>
        <taxon>Bacteria</taxon>
        <taxon>Bacillati</taxon>
        <taxon>Bacillota</taxon>
        <taxon>Bacilli</taxon>
        <taxon>Lactobacillales</taxon>
        <taxon>Lactobacillaceae</taxon>
        <taxon>Ligilactobacillus</taxon>
    </lineage>
</organism>
<evidence type="ECO:0000256" key="1">
    <source>
        <dbReference type="ARBA" id="ARBA00022679"/>
    </source>
</evidence>
<dbReference type="Proteomes" id="UP000306855">
    <property type="component" value="Unassembled WGS sequence"/>
</dbReference>
<evidence type="ECO:0000256" key="3">
    <source>
        <dbReference type="ARBA" id="ARBA00038502"/>
    </source>
</evidence>
<evidence type="ECO:0000259" key="4">
    <source>
        <dbReference type="PROSITE" id="PS51186"/>
    </source>
</evidence>
<evidence type="ECO:0000313" key="5">
    <source>
        <dbReference type="EMBL" id="TGY53486.1"/>
    </source>
</evidence>
<gene>
    <name evidence="5" type="ORF">E5340_09425</name>
</gene>
<dbReference type="SUPFAM" id="SSF55729">
    <property type="entry name" value="Acyl-CoA N-acyltransferases (Nat)"/>
    <property type="match status" value="1"/>
</dbReference>
<dbReference type="Pfam" id="PF13302">
    <property type="entry name" value="Acetyltransf_3"/>
    <property type="match status" value="1"/>
</dbReference>
<proteinExistence type="inferred from homology"/>
<dbReference type="PANTHER" id="PTHR43792:SF8">
    <property type="entry name" value="[RIBOSOMAL PROTEIN US5]-ALANINE N-ACETYLTRANSFERASE"/>
    <property type="match status" value="1"/>
</dbReference>
<dbReference type="InterPro" id="IPR016181">
    <property type="entry name" value="Acyl_CoA_acyltransferase"/>
</dbReference>
<dbReference type="PROSITE" id="PS51186">
    <property type="entry name" value="GNAT"/>
    <property type="match status" value="1"/>
</dbReference>
<dbReference type="RefSeq" id="WP_135942386.1">
    <property type="nucleotide sequence ID" value="NZ_SRYK01000060.1"/>
</dbReference>
<comment type="similarity">
    <text evidence="3">Belongs to the acetyltransferase family. RimJ subfamily.</text>
</comment>
<dbReference type="AlphaFoldDB" id="A0A4S2ECR7"/>
<keyword evidence="2" id="KW-0012">Acyltransferase</keyword>
<dbReference type="InterPro" id="IPR000182">
    <property type="entry name" value="GNAT_dom"/>
</dbReference>
<comment type="caution">
    <text evidence="5">The sequence shown here is derived from an EMBL/GenBank/DDBJ whole genome shotgun (WGS) entry which is preliminary data.</text>
</comment>
<accession>A0A4S2ECR7</accession>
<dbReference type="PANTHER" id="PTHR43792">
    <property type="entry name" value="GNAT FAMILY, PUTATIVE (AFU_ORTHOLOGUE AFUA_3G00765)-RELATED-RELATED"/>
    <property type="match status" value="1"/>
</dbReference>
<dbReference type="Gene3D" id="3.40.630.30">
    <property type="match status" value="1"/>
</dbReference>
<protein>
    <submittedName>
        <fullName evidence="5">N-acetyltransferase</fullName>
    </submittedName>
</protein>
<sequence length="188" mass="21094">MNPQPLLFAKAAKLETKRLVLRPVCLTDAKDMYEYASDPQVTKWLGFPTHQTLDESKEAIATHFMAAPLGKWGIVYRDTNKFIGTISLMDLTAFSAELGYVINRNFWGQGLVPEAARALLALAFDELNLAQVHAVHATKNPNSGRVLEKIGMRPVGIFPNYITHNCSPTDVKIWVITKEQYLANKHQK</sequence>
<name>A0A4S2ECR7_9LACO</name>
<dbReference type="GO" id="GO:0008999">
    <property type="term" value="F:protein-N-terminal-alanine acetyltransferase activity"/>
    <property type="evidence" value="ECO:0007669"/>
    <property type="project" value="TreeGrafter"/>
</dbReference>
<keyword evidence="1 5" id="KW-0808">Transferase</keyword>
<evidence type="ECO:0000256" key="2">
    <source>
        <dbReference type="ARBA" id="ARBA00023315"/>
    </source>
</evidence>
<dbReference type="GO" id="GO:0005737">
    <property type="term" value="C:cytoplasm"/>
    <property type="evidence" value="ECO:0007669"/>
    <property type="project" value="TreeGrafter"/>
</dbReference>
<dbReference type="InterPro" id="IPR051531">
    <property type="entry name" value="N-acetyltransferase"/>
</dbReference>
<evidence type="ECO:0000313" key="6">
    <source>
        <dbReference type="Proteomes" id="UP000306855"/>
    </source>
</evidence>